<accession>A0A0F6WQU4</accession>
<organism evidence="1 2">
    <name type="scientific">[Brevibacterium] flavum</name>
    <dbReference type="NCBI Taxonomy" id="92706"/>
    <lineage>
        <taxon>Bacteria</taxon>
        <taxon>Bacillati</taxon>
        <taxon>Actinomycetota</taxon>
        <taxon>Actinomycetes</taxon>
        <taxon>Mycobacteriales</taxon>
        <taxon>Corynebacteriaceae</taxon>
        <taxon>Corynebacterium</taxon>
    </lineage>
</organism>
<reference evidence="1 2" key="1">
    <citation type="submission" date="2015-04" db="EMBL/GenBank/DDBJ databases">
        <title>Complete Genome Sequence of Brevibacterium flavum ATCC 15168.</title>
        <authorList>
            <person name="Ahn J."/>
            <person name="Park G."/>
            <person name="Jeon W."/>
            <person name="Jang Y."/>
            <person name="Jang M."/>
            <person name="Lee H."/>
            <person name="Lee H."/>
        </authorList>
    </citation>
    <scope>NUCLEOTIDE SEQUENCE [LARGE SCALE GENOMIC DNA]</scope>
    <source>
        <strain evidence="1 2">ATCC 15168</strain>
    </source>
</reference>
<name>A0A0F6WQU4_9CORY</name>
<dbReference type="AlphaFoldDB" id="A0A0F6WQU4"/>
<gene>
    <name evidence="1" type="ORF">YH66_09685</name>
</gene>
<evidence type="ECO:0000313" key="1">
    <source>
        <dbReference type="EMBL" id="AKF27801.1"/>
    </source>
</evidence>
<dbReference type="EMBL" id="CP011309">
    <property type="protein sequence ID" value="AKF27801.1"/>
    <property type="molecule type" value="Genomic_DNA"/>
</dbReference>
<dbReference type="Proteomes" id="UP000034037">
    <property type="component" value="Chromosome"/>
</dbReference>
<dbReference type="RefSeq" id="WP_003861829.1">
    <property type="nucleotide sequence ID" value="NZ_CP011309.1"/>
</dbReference>
<dbReference type="PATRIC" id="fig|92706.3.peg.2025"/>
<sequence length="126" mass="14351">MTRYSGTADQLSSLRSSFWGRNEVEIPKQVPNNTVQWGILTKRAVEGFISLRQLTIKEDGTIFLRRDSQIYSAAEELTEYQSEYSFNPEQGISLSISLKEIGRIPLQQRTPRSEEVVAVDEIVLVD</sequence>
<evidence type="ECO:0000313" key="2">
    <source>
        <dbReference type="Proteomes" id="UP000034037"/>
    </source>
</evidence>
<dbReference type="HOGENOM" id="CLU_1977335_0_0_11"/>
<keyword evidence="2" id="KW-1185">Reference proteome</keyword>
<protein>
    <submittedName>
        <fullName evidence="1">Uncharacterized protein</fullName>
    </submittedName>
</protein>
<proteinExistence type="predicted"/>